<dbReference type="InterPro" id="IPR011009">
    <property type="entry name" value="Kinase-like_dom_sf"/>
</dbReference>
<dbReference type="OrthoDB" id="124164at2759"/>
<dbReference type="AlphaFoldDB" id="A0A0P1A7V7"/>
<feature type="domain" description="Protein kinase" evidence="1">
    <location>
        <begin position="11"/>
        <end position="301"/>
    </location>
</feature>
<dbReference type="GO" id="GO:0005524">
    <property type="term" value="F:ATP binding"/>
    <property type="evidence" value="ECO:0007669"/>
    <property type="project" value="InterPro"/>
</dbReference>
<reference evidence="3" key="1">
    <citation type="submission" date="2014-09" db="EMBL/GenBank/DDBJ databases">
        <authorList>
            <person name="Sharma Rahul"/>
            <person name="Thines Marco"/>
        </authorList>
    </citation>
    <scope>NUCLEOTIDE SEQUENCE [LARGE SCALE GENOMIC DNA]</scope>
</reference>
<evidence type="ECO:0000313" key="3">
    <source>
        <dbReference type="Proteomes" id="UP000054928"/>
    </source>
</evidence>
<protein>
    <submittedName>
        <fullName evidence="2">Crinkler family protein</fullName>
    </submittedName>
</protein>
<sequence length="309" mass="35069">MADRKRVEKFDEIEEAAGNGPVNVLVVVSEADRFRMVLALLNLCLLFPAIAEACPDSGRNEYMDIYCCKGVVVRLNPTSVEKVFLLEKDIDQLELIYRIIKNADVPHVDRLIKVKRSTKTATFEPCGMMVKPSNLLELFVALRFVLEALIVLHRELVIHRDIRWPNVIKRRDCDAWFLIDFADAAISPQHFPNGEHLTNEEHAPEIFVSGGTHTTAVDLWGVGYLIETSFVNWDDLSQRTAFVKRLMMKDPNARPTAEQALSDLVELQAGAMQEQLVVDSLRQKQIQAENIGELKKTRILFSNILPANF</sequence>
<dbReference type="RefSeq" id="XP_024573087.1">
    <property type="nucleotide sequence ID" value="XM_024721963.1"/>
</dbReference>
<name>A0A0P1A7V7_PLAHL</name>
<dbReference type="Pfam" id="PF00069">
    <property type="entry name" value="Pkinase"/>
    <property type="match status" value="1"/>
</dbReference>
<evidence type="ECO:0000259" key="1">
    <source>
        <dbReference type="PROSITE" id="PS50011"/>
    </source>
</evidence>
<dbReference type="SUPFAM" id="SSF56112">
    <property type="entry name" value="Protein kinase-like (PK-like)"/>
    <property type="match status" value="1"/>
</dbReference>
<dbReference type="Proteomes" id="UP000054928">
    <property type="component" value="Unassembled WGS sequence"/>
</dbReference>
<dbReference type="Gene3D" id="1.10.510.10">
    <property type="entry name" value="Transferase(Phosphotransferase) domain 1"/>
    <property type="match status" value="1"/>
</dbReference>
<dbReference type="PROSITE" id="PS50011">
    <property type="entry name" value="PROTEIN_KINASE_DOM"/>
    <property type="match status" value="1"/>
</dbReference>
<dbReference type="GO" id="GO:0004672">
    <property type="term" value="F:protein kinase activity"/>
    <property type="evidence" value="ECO:0007669"/>
    <property type="project" value="InterPro"/>
</dbReference>
<dbReference type="EMBL" id="CCYD01000217">
    <property type="protein sequence ID" value="CEG36718.1"/>
    <property type="molecule type" value="Genomic_DNA"/>
</dbReference>
<accession>A0A0P1A7V7</accession>
<keyword evidence="3" id="KW-1185">Reference proteome</keyword>
<dbReference type="GeneID" id="36398437"/>
<evidence type="ECO:0000313" key="2">
    <source>
        <dbReference type="EMBL" id="CEG36718.1"/>
    </source>
</evidence>
<dbReference type="InterPro" id="IPR000719">
    <property type="entry name" value="Prot_kinase_dom"/>
</dbReference>
<organism evidence="2 3">
    <name type="scientific">Plasmopara halstedii</name>
    <name type="common">Downy mildew of sunflower</name>
    <dbReference type="NCBI Taxonomy" id="4781"/>
    <lineage>
        <taxon>Eukaryota</taxon>
        <taxon>Sar</taxon>
        <taxon>Stramenopiles</taxon>
        <taxon>Oomycota</taxon>
        <taxon>Peronosporomycetes</taxon>
        <taxon>Peronosporales</taxon>
        <taxon>Peronosporaceae</taxon>
        <taxon>Plasmopara</taxon>
    </lineage>
</organism>
<proteinExistence type="predicted"/>